<keyword evidence="1" id="KW-1133">Transmembrane helix</keyword>
<sequence length="169" mass="18266">MAAIVSKNNNPLQWSTLILCAIGFWISGSLVLDLIIMPGLYSAGMMNQPGFASAGFSIFWAFNRLELLCASVALTGILVLNQAQTETMRPPRLAMILGLILLGIALIDTYGLTPQMSALGLNLNLFEPTAEIPSEMIQMQSGYWALEFMKIATCGAILKLCYGDRGSAQ</sequence>
<name>A0A1E5QRV3_9CYAN</name>
<evidence type="ECO:0000256" key="1">
    <source>
        <dbReference type="SAM" id="Phobius"/>
    </source>
</evidence>
<keyword evidence="1" id="KW-0472">Membrane</keyword>
<comment type="caution">
    <text evidence="2">The sequence shown here is derived from an EMBL/GenBank/DDBJ whole genome shotgun (WGS) entry which is preliminary data.</text>
</comment>
<gene>
    <name evidence="2" type="ORF">BH720_01125</name>
</gene>
<reference evidence="2" key="1">
    <citation type="submission" date="2016-09" db="EMBL/GenBank/DDBJ databases">
        <title>Draft genome of thermotolerant cyanobacterium Desertifilum sp. strain IPPAS B-1220.</title>
        <authorList>
            <person name="Sinetova M.A."/>
            <person name="Bolakhan K."/>
            <person name="Zayadan B.K."/>
            <person name="Mironov K.S."/>
            <person name="Ustinova V."/>
            <person name="Kupriyanova E.V."/>
            <person name="Sidorov R.A."/>
            <person name="Skrypnik A.N."/>
            <person name="Gogoleva N.E."/>
            <person name="Gogolev Y.V."/>
            <person name="Los D.A."/>
        </authorList>
    </citation>
    <scope>NUCLEOTIDE SEQUENCE [LARGE SCALE GENOMIC DNA]</scope>
    <source>
        <strain evidence="2">IPPAS B-1220</strain>
    </source>
</reference>
<dbReference type="AlphaFoldDB" id="A0A1E5QRV3"/>
<protein>
    <submittedName>
        <fullName evidence="2">Uncharacterized protein</fullName>
    </submittedName>
</protein>
<evidence type="ECO:0000313" key="2">
    <source>
        <dbReference type="EMBL" id="OEJ77063.1"/>
    </source>
</evidence>
<dbReference type="RefSeq" id="WP_069965303.1">
    <property type="nucleotide sequence ID" value="NZ_CM124774.1"/>
</dbReference>
<feature type="transmembrane region" description="Helical" evidence="1">
    <location>
        <begin position="93"/>
        <end position="113"/>
    </location>
</feature>
<organism evidence="2">
    <name type="scientific">Desertifilum tharense IPPAS B-1220</name>
    <dbReference type="NCBI Taxonomy" id="1781255"/>
    <lineage>
        <taxon>Bacteria</taxon>
        <taxon>Bacillati</taxon>
        <taxon>Cyanobacteriota</taxon>
        <taxon>Cyanophyceae</taxon>
        <taxon>Desertifilales</taxon>
        <taxon>Desertifilaceae</taxon>
        <taxon>Desertifilum</taxon>
    </lineage>
</organism>
<keyword evidence="1" id="KW-0812">Transmembrane</keyword>
<feature type="transmembrane region" description="Helical" evidence="1">
    <location>
        <begin position="57"/>
        <end position="81"/>
    </location>
</feature>
<accession>A0A1E5QRV3</accession>
<dbReference type="EMBL" id="MJGC01000016">
    <property type="protein sequence ID" value="OEJ77063.1"/>
    <property type="molecule type" value="Genomic_DNA"/>
</dbReference>
<dbReference type="OrthoDB" id="463671at2"/>
<dbReference type="STRING" id="1781255.BH720_01125"/>
<feature type="transmembrane region" description="Helical" evidence="1">
    <location>
        <begin position="12"/>
        <end position="37"/>
    </location>
</feature>
<proteinExistence type="predicted"/>